<keyword evidence="8" id="KW-0863">Zinc-finger</keyword>
<dbReference type="Gene3D" id="3.40.50.300">
    <property type="entry name" value="P-loop containing nucleotide triphosphate hydrolases"/>
    <property type="match status" value="2"/>
</dbReference>
<accession>A0AAD6BW49</accession>
<name>A0AAD6BW49_9EURO</name>
<protein>
    <recommendedName>
        <fullName evidence="11">CCHC-type domain-containing protein</fullName>
    </recommendedName>
</protein>
<evidence type="ECO:0000313" key="13">
    <source>
        <dbReference type="Proteomes" id="UP001213681"/>
    </source>
</evidence>
<keyword evidence="6" id="KW-0067">ATP-binding</keyword>
<dbReference type="GO" id="GO:0005694">
    <property type="term" value="C:chromosome"/>
    <property type="evidence" value="ECO:0007669"/>
    <property type="project" value="UniProtKB-ARBA"/>
</dbReference>
<dbReference type="GO" id="GO:0004386">
    <property type="term" value="F:helicase activity"/>
    <property type="evidence" value="ECO:0007669"/>
    <property type="project" value="UniProtKB-KW"/>
</dbReference>
<dbReference type="GO" id="GO:0001147">
    <property type="term" value="F:transcription termination site sequence-specific DNA binding"/>
    <property type="evidence" value="ECO:0007669"/>
    <property type="project" value="TreeGrafter"/>
</dbReference>
<dbReference type="PANTHER" id="PTHR10887">
    <property type="entry name" value="DNA2/NAM7 HELICASE FAMILY"/>
    <property type="match status" value="1"/>
</dbReference>
<organism evidence="12 13">
    <name type="scientific">Penicillium daleae</name>
    <dbReference type="NCBI Taxonomy" id="63821"/>
    <lineage>
        <taxon>Eukaryota</taxon>
        <taxon>Fungi</taxon>
        <taxon>Dikarya</taxon>
        <taxon>Ascomycota</taxon>
        <taxon>Pezizomycotina</taxon>
        <taxon>Eurotiomycetes</taxon>
        <taxon>Eurotiomycetidae</taxon>
        <taxon>Eurotiales</taxon>
        <taxon>Aspergillaceae</taxon>
        <taxon>Penicillium</taxon>
    </lineage>
</organism>
<dbReference type="Proteomes" id="UP001213681">
    <property type="component" value="Unassembled WGS sequence"/>
</dbReference>
<dbReference type="SMART" id="SM00343">
    <property type="entry name" value="ZnF_C2HC"/>
    <property type="match status" value="3"/>
</dbReference>
<feature type="compositionally biased region" description="Low complexity" evidence="10">
    <location>
        <begin position="1008"/>
        <end position="1017"/>
    </location>
</feature>
<keyword evidence="13" id="KW-1185">Reference proteome</keyword>
<dbReference type="Pfam" id="PF12726">
    <property type="entry name" value="SEN1_N"/>
    <property type="match status" value="1"/>
</dbReference>
<comment type="subcellular location">
    <subcellularLocation>
        <location evidence="1">Nucleus</location>
    </subcellularLocation>
</comment>
<keyword evidence="8" id="KW-0479">Metal-binding</keyword>
<keyword evidence="8" id="KW-0862">Zinc</keyword>
<reference evidence="12" key="2">
    <citation type="journal article" date="2023" name="IMA Fungus">
        <title>Comparative genomic study of the Penicillium genus elucidates a diverse pangenome and 15 lateral gene transfer events.</title>
        <authorList>
            <person name="Petersen C."/>
            <person name="Sorensen T."/>
            <person name="Nielsen M.R."/>
            <person name="Sondergaard T.E."/>
            <person name="Sorensen J.L."/>
            <person name="Fitzpatrick D.A."/>
            <person name="Frisvad J.C."/>
            <person name="Nielsen K.L."/>
        </authorList>
    </citation>
    <scope>NUCLEOTIDE SEQUENCE</scope>
    <source>
        <strain evidence="12">IBT 16125</strain>
    </source>
</reference>
<dbReference type="InterPro" id="IPR041677">
    <property type="entry name" value="DNA2/NAM7_AAA_11"/>
</dbReference>
<evidence type="ECO:0000259" key="11">
    <source>
        <dbReference type="PROSITE" id="PS50158"/>
    </source>
</evidence>
<dbReference type="GO" id="GO:0006369">
    <property type="term" value="P:termination of RNA polymerase II transcription"/>
    <property type="evidence" value="ECO:0007669"/>
    <property type="project" value="TreeGrafter"/>
</dbReference>
<dbReference type="GO" id="GO:0008270">
    <property type="term" value="F:zinc ion binding"/>
    <property type="evidence" value="ECO:0007669"/>
    <property type="project" value="UniProtKB-KW"/>
</dbReference>
<evidence type="ECO:0000256" key="10">
    <source>
        <dbReference type="SAM" id="MobiDB-lite"/>
    </source>
</evidence>
<dbReference type="InterPro" id="IPR024481">
    <property type="entry name" value="Helicase_Sen1_N"/>
</dbReference>
<dbReference type="Pfam" id="PF13086">
    <property type="entry name" value="AAA_11"/>
    <property type="match status" value="1"/>
</dbReference>
<feature type="compositionally biased region" description="Acidic residues" evidence="10">
    <location>
        <begin position="1018"/>
        <end position="1028"/>
    </location>
</feature>
<evidence type="ECO:0000256" key="9">
    <source>
        <dbReference type="SAM" id="Coils"/>
    </source>
</evidence>
<feature type="coiled-coil region" evidence="9">
    <location>
        <begin position="1463"/>
        <end position="1497"/>
    </location>
</feature>
<dbReference type="EMBL" id="JAPVEA010000008">
    <property type="protein sequence ID" value="KAJ5437777.1"/>
    <property type="molecule type" value="Genomic_DNA"/>
</dbReference>
<keyword evidence="7" id="KW-0539">Nucleus</keyword>
<dbReference type="PANTHER" id="PTHR10887:SF495">
    <property type="entry name" value="HELICASE SENATAXIN ISOFORM X1-RELATED"/>
    <property type="match status" value="1"/>
</dbReference>
<evidence type="ECO:0000256" key="4">
    <source>
        <dbReference type="ARBA" id="ARBA00022801"/>
    </source>
</evidence>
<dbReference type="InterPro" id="IPR041679">
    <property type="entry name" value="DNA2/NAM7-like_C"/>
</dbReference>
<feature type="compositionally biased region" description="Low complexity" evidence="10">
    <location>
        <begin position="2069"/>
        <end position="2083"/>
    </location>
</feature>
<dbReference type="RefSeq" id="XP_056761006.1">
    <property type="nucleotide sequence ID" value="XM_056912157.1"/>
</dbReference>
<feature type="compositionally biased region" description="Basic and acidic residues" evidence="10">
    <location>
        <begin position="1036"/>
        <end position="1048"/>
    </location>
</feature>
<dbReference type="GO" id="GO:0016787">
    <property type="term" value="F:hydrolase activity"/>
    <property type="evidence" value="ECO:0007669"/>
    <property type="project" value="UniProtKB-KW"/>
</dbReference>
<feature type="region of interest" description="Disordered" evidence="10">
    <location>
        <begin position="1961"/>
        <end position="2116"/>
    </location>
</feature>
<feature type="compositionally biased region" description="Polar residues" evidence="10">
    <location>
        <begin position="1997"/>
        <end position="2010"/>
    </location>
</feature>
<evidence type="ECO:0000256" key="1">
    <source>
        <dbReference type="ARBA" id="ARBA00004123"/>
    </source>
</evidence>
<dbReference type="Pfam" id="PF13087">
    <property type="entry name" value="AAA_12"/>
    <property type="match status" value="1"/>
</dbReference>
<dbReference type="CDD" id="cd18808">
    <property type="entry name" value="SF1_C_Upf1"/>
    <property type="match status" value="1"/>
</dbReference>
<evidence type="ECO:0000256" key="2">
    <source>
        <dbReference type="ARBA" id="ARBA00007913"/>
    </source>
</evidence>
<evidence type="ECO:0000256" key="5">
    <source>
        <dbReference type="ARBA" id="ARBA00022806"/>
    </source>
</evidence>
<evidence type="ECO:0000256" key="3">
    <source>
        <dbReference type="ARBA" id="ARBA00022741"/>
    </source>
</evidence>
<proteinExistence type="inferred from homology"/>
<feature type="region of interest" description="Disordered" evidence="10">
    <location>
        <begin position="982"/>
        <end position="1066"/>
    </location>
</feature>
<keyword evidence="9" id="KW-0175">Coiled coil</keyword>
<feature type="compositionally biased region" description="Basic and acidic residues" evidence="10">
    <location>
        <begin position="1961"/>
        <end position="1992"/>
    </location>
</feature>
<dbReference type="InterPro" id="IPR001878">
    <property type="entry name" value="Znf_CCHC"/>
</dbReference>
<reference evidence="12" key="1">
    <citation type="submission" date="2022-12" db="EMBL/GenBank/DDBJ databases">
        <authorList>
            <person name="Petersen C."/>
        </authorList>
    </citation>
    <scope>NUCLEOTIDE SEQUENCE</scope>
    <source>
        <strain evidence="12">IBT 16125</strain>
    </source>
</reference>
<dbReference type="FunFam" id="3.40.50.300:FF:000326">
    <property type="entry name" value="P-loop containing nucleoside triphosphate hydrolase"/>
    <property type="match status" value="1"/>
</dbReference>
<comment type="caution">
    <text evidence="12">The sequence shown here is derived from an EMBL/GenBank/DDBJ whole genome shotgun (WGS) entry which is preliminary data.</text>
</comment>
<dbReference type="SUPFAM" id="SSF57756">
    <property type="entry name" value="Retrovirus zinc finger-like domains"/>
    <property type="match status" value="1"/>
</dbReference>
<dbReference type="Pfam" id="PF23576">
    <property type="entry name" value="SEN1_barrel"/>
    <property type="match status" value="1"/>
</dbReference>
<feature type="domain" description="CCHC-type" evidence="11">
    <location>
        <begin position="1919"/>
        <end position="1933"/>
    </location>
</feature>
<dbReference type="GO" id="GO:0016604">
    <property type="term" value="C:nuclear body"/>
    <property type="evidence" value="ECO:0007669"/>
    <property type="project" value="TreeGrafter"/>
</dbReference>
<keyword evidence="3" id="KW-0547">Nucleotide-binding</keyword>
<dbReference type="InterPro" id="IPR027417">
    <property type="entry name" value="P-loop_NTPase"/>
</dbReference>
<feature type="compositionally biased region" description="Low complexity" evidence="10">
    <location>
        <begin position="1848"/>
        <end position="1863"/>
    </location>
</feature>
<feature type="region of interest" description="Disordered" evidence="10">
    <location>
        <begin position="855"/>
        <end position="887"/>
    </location>
</feature>
<dbReference type="InterPro" id="IPR036875">
    <property type="entry name" value="Znf_CCHC_sf"/>
</dbReference>
<dbReference type="Gene3D" id="4.10.60.10">
    <property type="entry name" value="Zinc finger, CCHC-type"/>
    <property type="match status" value="1"/>
</dbReference>
<feature type="compositionally biased region" description="Low complexity" evidence="10">
    <location>
        <begin position="866"/>
        <end position="877"/>
    </location>
</feature>
<evidence type="ECO:0000256" key="7">
    <source>
        <dbReference type="ARBA" id="ARBA00023242"/>
    </source>
</evidence>
<dbReference type="InterPro" id="IPR056474">
    <property type="entry name" value="SEN1_barrel"/>
</dbReference>
<evidence type="ECO:0000313" key="12">
    <source>
        <dbReference type="EMBL" id="KAJ5437777.1"/>
    </source>
</evidence>
<evidence type="ECO:0000256" key="8">
    <source>
        <dbReference type="PROSITE-ProRule" id="PRU00047"/>
    </source>
</evidence>
<dbReference type="InterPro" id="IPR045055">
    <property type="entry name" value="DNA2/NAM7-like"/>
</dbReference>
<evidence type="ECO:0000256" key="6">
    <source>
        <dbReference type="ARBA" id="ARBA00022840"/>
    </source>
</evidence>
<keyword evidence="4" id="KW-0378">Hydrolase</keyword>
<feature type="region of interest" description="Disordered" evidence="10">
    <location>
        <begin position="1831"/>
        <end position="1884"/>
    </location>
</feature>
<dbReference type="GO" id="GO:0005524">
    <property type="term" value="F:ATP binding"/>
    <property type="evidence" value="ECO:0007669"/>
    <property type="project" value="UniProtKB-KW"/>
</dbReference>
<comment type="similarity">
    <text evidence="2">Belongs to the DNA2/NAM7 helicase family.</text>
</comment>
<dbReference type="InterPro" id="IPR047187">
    <property type="entry name" value="SF1_C_Upf1"/>
</dbReference>
<dbReference type="PROSITE" id="PS50158">
    <property type="entry name" value="ZF_CCHC"/>
    <property type="match status" value="1"/>
</dbReference>
<feature type="compositionally biased region" description="Basic and acidic residues" evidence="10">
    <location>
        <begin position="25"/>
        <end position="45"/>
    </location>
</feature>
<feature type="region of interest" description="Disordered" evidence="10">
    <location>
        <begin position="22"/>
        <end position="45"/>
    </location>
</feature>
<keyword evidence="5" id="KW-0347">Helicase</keyword>
<dbReference type="FunFam" id="3.40.50.300:FF:001152">
    <property type="entry name" value="tRNA-splicing endonuclease, putative"/>
    <property type="match status" value="1"/>
</dbReference>
<dbReference type="CDD" id="cd18042">
    <property type="entry name" value="DEXXQc_SETX"/>
    <property type="match status" value="1"/>
</dbReference>
<dbReference type="GeneID" id="81602400"/>
<sequence length="2116" mass="235962">MEFVDAIGELKALPEGTHLLCPRQSENDYGRYDDPSQPDENGKSTKDIVTEAKARKEKFLLSMRILAYNAEGVEELQTWVLSKLDESLEKCDLCIKQYYTGKVWLMDQLKESYQDEDIEEFAQRLDEWDIKRITRNLATATTQLRKVPPQEINLSVLDRAALLSIFETLSCEAMLRNEQLLQEHFDEPFKLIQSKRSLKISDYVPAVTRFLFDSNQARSFWAISTWTRYARPPTSEEFEWAIRDGLLACSGSAIVAWDAANCPEARKDQITHNLRALDIDPCRLSVDHLHLQTPGLRFLLNTIQILLEKAPGDFWDAMQTISPQAIVEQIFASYQFRAFLMQTSEGEAYEKSALKDMLSWISPFLASLKGHHQPSACRYLATQLLQRLQDDQYPNLARYHCFHVGLNSLLSTLRRFTDHESSRSSVDSVVLKETMDVVVATIYVILNPPVFNIEQGRQEEIKSLCMDVVRNTLALECQSLKSDYEVILKHGTLSHGVSTYSAPVWEAVIKHLHQDNLALSTAALLGVLPLVGLEKFPPKGEGSKEKTHFNMIYGHLTRLSCQMIERLADFPPEHLKPLFQSQDTSSALISTLFAADLNTYQAAVDLIKNVSGQFARRDAISYLLESFFTTSMYGMSWSFRRISNMKTFAPAPRMLHTGTDIVEILCNSQTGMLRTRNFVDRREILSLQKLWEFLWQSLTTIFDETEAWHMRGNDKEVMLDFCRDTIQFANFLFDQYGVFLGAVGGADTAQKSVSENFIKSPTTTMSAMVKWLRLKDEYLATSLVALVSKILRRLGSLDVTTVKADALSFIEGTAVHGTIKTILTSRDKAELVRSLEAYTKKPVVTASTASLKKQSSITSFARPSKDLSSPSSPSSRVPSDEDEFEDIPDQTLLDLSRSVELNKNRLALTAKQKGQSPLGMPASTALQARPGFAKGPMAQRLKNDATSVLSFREKREREKEAKRKRDMAELAKLKKNMPLRGVAEQTAEQGSGLKGIGVKGKDHSIPLDSMMVSSGSDSDTESEDELDQELFGAKPKKSDSADTSEQKKKLPQQMPLRKVKRNRSMKDMRARLSPDLSSLHHKILSWNYFATGDTPSTSDRTDYTLVSNSFRSPVEYKNTFEPLLILEAWQGFQSAKEEGASSFRPFEVKVMTRLTVDSWIEVSTLPLGLPSKDFFISEGDLVLFSNAAKPHENETAPHILARVAHVNRKGGKMEVTYRMNPGPNKFLQSFSVGSTAFGVKVTSLIPVEREYGALMALEYYDLCEEIVVAKPSPLLTYGDSTLQPYMDNYEINRAQAKAIKSAMDNDAFTLIQGPPGSGKTKTITALVGSLLTNALSKVAVSIGNHKPATSRKVLVCAPSNAAVDELVMRMKDGVKTRHGRLEKISVVRLGRSDAINAKVLDVTLDEMVNARISQSPSASNNVDMQKFYDEHKKTDTQFKELRASLDDCRAKGIQAPEELERGFELMKKKRTQLSADIDKARDQVSTLARNADMQKRRIQQEVIDGAHVICTTLSGSGHEIFLGMNVEFETVIIDEAAQCIELSALIPLKYGCSKCILVGDPKQLPPTVLSKMASKFQYEQSLFVRMQKNFPKDVHLLDVQYRMHPDISAFPSLTFYDGKLQDGPDMGKLRVRPWHQSELLSPYRFFDVQGMHHSAPKGRSLINFAEIQVALQLYERLVGDVKGYDFDNKIGIITPYKGQLRELRTQFASRYGEEILKKVDFNTTDAFQGRESEVIIFSCVRASNNGIGFLADIRRMNVGLTRAKSSLWVLGNSAALMQGQYWRSLITNARERNVYTEGNIPKLLERPQFTGYKDIEMVDVDVATPITTTEAPAASTVPAPINPSTKVSGSRASSGSAGPDSRPVVASAQFSTPTPLPDGPSGGAAGLDETKMCGLCGSNEHFTHNCDNKEAKEVARGQCYRCREFGHNKFNCPAIRCLECGQIGHPAIKCVNKPLPKHEKARIANDERRRLEHQKQNAERQRQRQIGGHDPKIPTIAVTTNSSSAPNENTGSKRKRNEQPADGPKASRPRTGPSGPPSNAPKAPRALPPGLVNPVRNISAPRSGANKPSANSGGSSATGSNGTEASRPAPPKPLPPMMRKKKEVDPFIRRSKPKPK</sequence>
<dbReference type="SUPFAM" id="SSF52540">
    <property type="entry name" value="P-loop containing nucleoside triphosphate hydrolases"/>
    <property type="match status" value="1"/>
</dbReference>
<gene>
    <name evidence="12" type="ORF">N7458_008775</name>
</gene>